<dbReference type="AlphaFoldDB" id="A0A1V0RS02"/>
<keyword evidence="2" id="KW-0449">Lipoprotein</keyword>
<gene>
    <name evidence="2" type="primary">lolA</name>
    <name evidence="2" type="ORF">ROSMUCSMR3_03086</name>
</gene>
<sequence length="242" mass="26624">MWASAKCWCRSRSRTGGASLSCEKFTPRAGAIPRGVSYLWGMNKMRFLMVPVLWAAMALPAAAEKLSLPEISNYLNGLRTAQGAFTQINEDGTISTGRILIKRPGRVRFEYDPPEQALVVADGDTVGIIDPRSNDGPVGYPLHRTPLKIILARNVDLTRERMVVGHASDGTSTTVRAQDPANPEYGSIDLVFTGSPVELRQWVIHDGSGSQTTVVLGDMQRDVRLNDESFVIPGKERMRVDR</sequence>
<dbReference type="PANTHER" id="PTHR35869">
    <property type="entry name" value="OUTER-MEMBRANE LIPOPROTEIN CARRIER PROTEIN"/>
    <property type="match status" value="1"/>
</dbReference>
<reference evidence="2 3" key="1">
    <citation type="submission" date="2017-03" db="EMBL/GenBank/DDBJ databases">
        <title>Genome Sequence of Roseovarius mucosus strain SMR3 Isolated from a culture of the Diatom Skeletonema marinoi.</title>
        <authorList>
            <person name="Topel M."/>
            <person name="Pinder M."/>
            <person name="Johansson O.N."/>
            <person name="Kourtchenko O."/>
            <person name="Godhe A."/>
            <person name="Clarke A.K."/>
        </authorList>
    </citation>
    <scope>NUCLEOTIDE SEQUENCE [LARGE SCALE GENOMIC DNA]</scope>
    <source>
        <strain evidence="2 3">SMR3</strain>
    </source>
</reference>
<evidence type="ECO:0000313" key="3">
    <source>
        <dbReference type="Proteomes" id="UP000192273"/>
    </source>
</evidence>
<dbReference type="Proteomes" id="UP000192273">
    <property type="component" value="Chromosome"/>
</dbReference>
<proteinExistence type="predicted"/>
<dbReference type="InterPro" id="IPR029046">
    <property type="entry name" value="LolA/LolB/LppX"/>
</dbReference>
<dbReference type="EMBL" id="CP020474">
    <property type="protein sequence ID" value="ARE84549.1"/>
    <property type="molecule type" value="Genomic_DNA"/>
</dbReference>
<protein>
    <submittedName>
        <fullName evidence="2">Outer-membrane lipoprotein carrier protein</fullName>
    </submittedName>
</protein>
<evidence type="ECO:0000256" key="1">
    <source>
        <dbReference type="ARBA" id="ARBA00022729"/>
    </source>
</evidence>
<dbReference type="SUPFAM" id="SSF89392">
    <property type="entry name" value="Prokaryotic lipoproteins and lipoprotein localization factors"/>
    <property type="match status" value="1"/>
</dbReference>
<dbReference type="KEGG" id="rmm:ROSMUCSMR3_03086"/>
<accession>A0A1V0RS02</accession>
<dbReference type="CDD" id="cd16325">
    <property type="entry name" value="LolA"/>
    <property type="match status" value="1"/>
</dbReference>
<organism evidence="2 3">
    <name type="scientific">Roseovarius mucosus</name>
    <dbReference type="NCBI Taxonomy" id="215743"/>
    <lineage>
        <taxon>Bacteria</taxon>
        <taxon>Pseudomonadati</taxon>
        <taxon>Pseudomonadota</taxon>
        <taxon>Alphaproteobacteria</taxon>
        <taxon>Rhodobacterales</taxon>
        <taxon>Roseobacteraceae</taxon>
        <taxon>Roseovarius</taxon>
    </lineage>
</organism>
<dbReference type="Gene3D" id="2.50.20.10">
    <property type="entry name" value="Lipoprotein localisation LolA/LolB/LppX"/>
    <property type="match status" value="1"/>
</dbReference>
<evidence type="ECO:0000313" key="2">
    <source>
        <dbReference type="EMBL" id="ARE84549.1"/>
    </source>
</evidence>
<dbReference type="InterPro" id="IPR004564">
    <property type="entry name" value="OM_lipoprot_carrier_LolA-like"/>
</dbReference>
<name>A0A1V0RS02_9RHOB</name>
<keyword evidence="3" id="KW-1185">Reference proteome</keyword>
<dbReference type="PANTHER" id="PTHR35869:SF1">
    <property type="entry name" value="OUTER-MEMBRANE LIPOPROTEIN CARRIER PROTEIN"/>
    <property type="match status" value="1"/>
</dbReference>
<dbReference type="Pfam" id="PF03548">
    <property type="entry name" value="LolA"/>
    <property type="match status" value="1"/>
</dbReference>
<keyword evidence="1" id="KW-0732">Signal</keyword>